<dbReference type="AlphaFoldDB" id="A0A7I8LMI2"/>
<organism evidence="2 3">
    <name type="scientific">Spirodela intermedia</name>
    <name type="common">Intermediate duckweed</name>
    <dbReference type="NCBI Taxonomy" id="51605"/>
    <lineage>
        <taxon>Eukaryota</taxon>
        <taxon>Viridiplantae</taxon>
        <taxon>Streptophyta</taxon>
        <taxon>Embryophyta</taxon>
        <taxon>Tracheophyta</taxon>
        <taxon>Spermatophyta</taxon>
        <taxon>Magnoliopsida</taxon>
        <taxon>Liliopsida</taxon>
        <taxon>Araceae</taxon>
        <taxon>Lemnoideae</taxon>
        <taxon>Spirodela</taxon>
    </lineage>
</organism>
<feature type="transmembrane region" description="Helical" evidence="1">
    <location>
        <begin position="87"/>
        <end position="103"/>
    </location>
</feature>
<protein>
    <submittedName>
        <fullName evidence="2">Uncharacterized protein</fullName>
    </submittedName>
</protein>
<keyword evidence="1" id="KW-0472">Membrane</keyword>
<dbReference type="EMBL" id="LR746281">
    <property type="protein sequence ID" value="CAA7411109.1"/>
    <property type="molecule type" value="Genomic_DNA"/>
</dbReference>
<dbReference type="Pfam" id="PF05684">
    <property type="entry name" value="DUF819"/>
    <property type="match status" value="1"/>
</dbReference>
<sequence length="456" mass="47354">MSCLHLCATSGSGHPFWPRPCSTVGSSVAHVSSPRDPRHFPERCRRLPRFSQISNPKCHSGELVVVSSAQMHLGGTGGTLVYPDDHWGMWTALFAAGALGLWSERRTRLGSTLSAAVVSTLVGLAASSLRVLPSEGAPAYGVVMEYLLPLAVPLLLFNADLRRIISSTGMLLLAFLLGSVSTIIGTIIAYLLVPMRPLGADSWKIAAALMSSYIGGSVNYVAVSKALGVSSSVMAAGVATDNIMCAIYFSVIFALASNISSELSSSRKDCSVGVVSKLGENPSVMQFAIALSLSFAICQVSTFISTALGIQGGSLPCVTVVSVFLATLFPTQLSILAPAGETFAVILMQLFFTVIGANGSVWNVVNTAPSILAFASIQLFIHLSLILGVGKLLGFDKKLLLLASNANVGGPTTACGMATAKGWGSLVVPAVLVGILGISMATFLGIGLGLTVLKNM</sequence>
<accession>A0A7I8LMI2</accession>
<feature type="transmembrane region" description="Helical" evidence="1">
    <location>
        <begin position="139"/>
        <end position="159"/>
    </location>
</feature>
<keyword evidence="1" id="KW-0812">Transmembrane</keyword>
<keyword evidence="1" id="KW-1133">Transmembrane helix</keyword>
<dbReference type="OrthoDB" id="45797at2759"/>
<feature type="transmembrane region" description="Helical" evidence="1">
    <location>
        <begin position="171"/>
        <end position="193"/>
    </location>
</feature>
<reference evidence="2" key="1">
    <citation type="submission" date="2020-02" db="EMBL/GenBank/DDBJ databases">
        <authorList>
            <person name="Scholz U."/>
            <person name="Mascher M."/>
            <person name="Fiebig A."/>
        </authorList>
    </citation>
    <scope>NUCLEOTIDE SEQUENCE</scope>
</reference>
<feature type="transmembrane region" description="Helical" evidence="1">
    <location>
        <begin position="317"/>
        <end position="337"/>
    </location>
</feature>
<dbReference type="PANTHER" id="PTHR34289:SF3">
    <property type="entry name" value="PROTEIN, PUTATIVE (DUF819)-RELATED"/>
    <property type="match status" value="1"/>
</dbReference>
<name>A0A7I8LMI2_SPIIN</name>
<keyword evidence="3" id="KW-1185">Reference proteome</keyword>
<evidence type="ECO:0000313" key="2">
    <source>
        <dbReference type="EMBL" id="CAA7411109.1"/>
    </source>
</evidence>
<feature type="transmembrane region" description="Helical" evidence="1">
    <location>
        <begin position="343"/>
        <end position="365"/>
    </location>
</feature>
<dbReference type="PANTHER" id="PTHR34289">
    <property type="entry name" value="PROTEIN, PUTATIVE (DUF819)-RELATED"/>
    <property type="match status" value="1"/>
</dbReference>
<feature type="transmembrane region" description="Helical" evidence="1">
    <location>
        <begin position="426"/>
        <end position="453"/>
    </location>
</feature>
<feature type="transmembrane region" description="Helical" evidence="1">
    <location>
        <begin position="115"/>
        <end position="133"/>
    </location>
</feature>
<feature type="transmembrane region" description="Helical" evidence="1">
    <location>
        <begin position="235"/>
        <end position="256"/>
    </location>
</feature>
<proteinExistence type="predicted"/>
<evidence type="ECO:0000256" key="1">
    <source>
        <dbReference type="SAM" id="Phobius"/>
    </source>
</evidence>
<evidence type="ECO:0000313" key="3">
    <source>
        <dbReference type="Proteomes" id="UP000663760"/>
    </source>
</evidence>
<gene>
    <name evidence="2" type="ORF">SI8410_18021787</name>
</gene>
<dbReference type="InterPro" id="IPR008537">
    <property type="entry name" value="DUF819"/>
</dbReference>
<dbReference type="Proteomes" id="UP000663760">
    <property type="component" value="Chromosome 18"/>
</dbReference>
<feature type="transmembrane region" description="Helical" evidence="1">
    <location>
        <begin position="205"/>
        <end position="223"/>
    </location>
</feature>
<feature type="transmembrane region" description="Helical" evidence="1">
    <location>
        <begin position="287"/>
        <end position="310"/>
    </location>
</feature>
<feature type="transmembrane region" description="Helical" evidence="1">
    <location>
        <begin position="372"/>
        <end position="393"/>
    </location>
</feature>